<dbReference type="OMA" id="TCRTVAC"/>
<dbReference type="AlphaFoldDB" id="A0A1B8AMK9"/>
<name>A0A1B8AMK9_FUSPO</name>
<accession>A0A1B8AMK9</accession>
<comment type="caution">
    <text evidence="1">The sequence shown here is derived from an EMBL/GenBank/DDBJ whole genome shotgun (WGS) entry which is preliminary data.</text>
</comment>
<keyword evidence="2" id="KW-1185">Reference proteome</keyword>
<proteinExistence type="predicted"/>
<protein>
    <recommendedName>
        <fullName evidence="3">Ecp2 effector protein domain-containing protein</fullName>
    </recommendedName>
</protein>
<evidence type="ECO:0000313" key="1">
    <source>
        <dbReference type="EMBL" id="OBS21727.1"/>
    </source>
</evidence>
<evidence type="ECO:0000313" key="2">
    <source>
        <dbReference type="Proteomes" id="UP000091967"/>
    </source>
</evidence>
<sequence length="213" mass="23936">MTPSATFAMLHLAKDRRGDRTYLVFPQRRESRQNMTRGWYIYHPNRKRNTMLFTTTFIGIASLCLAKEINKNRNNEPNAIIDQFPWLSLFDETGIDPLKYLKAPAEDVPETLACTTKPGPDRVACPAAIAEWFNLVDEQRHINIPGGQCRSVTERTCRTVACAPRGDVSVALEEITGHMWNPVSSRCVFGGTGGIWQNQGSTLVIEMGHAKEK</sequence>
<dbReference type="EMBL" id="LYXU01000003">
    <property type="protein sequence ID" value="OBS21727.1"/>
    <property type="molecule type" value="Genomic_DNA"/>
</dbReference>
<evidence type="ECO:0008006" key="3">
    <source>
        <dbReference type="Google" id="ProtNLM"/>
    </source>
</evidence>
<gene>
    <name evidence="1" type="ORF">FPOA_08064</name>
</gene>
<dbReference type="Proteomes" id="UP000091967">
    <property type="component" value="Unassembled WGS sequence"/>
</dbReference>
<organism evidence="1 2">
    <name type="scientific">Fusarium poae</name>
    <dbReference type="NCBI Taxonomy" id="36050"/>
    <lineage>
        <taxon>Eukaryota</taxon>
        <taxon>Fungi</taxon>
        <taxon>Dikarya</taxon>
        <taxon>Ascomycota</taxon>
        <taxon>Pezizomycotina</taxon>
        <taxon>Sordariomycetes</taxon>
        <taxon>Hypocreomycetidae</taxon>
        <taxon>Hypocreales</taxon>
        <taxon>Nectriaceae</taxon>
        <taxon>Fusarium</taxon>
    </lineage>
</organism>
<reference evidence="1 2" key="1">
    <citation type="submission" date="2016-06" db="EMBL/GenBank/DDBJ databases">
        <title>Living apart together: crosstalk between the core and supernumerary genomes in a fungal plant pathogen.</title>
        <authorList>
            <person name="Vanheule A."/>
            <person name="Audenaert K."/>
            <person name="Warris S."/>
            <person name="Van De Geest H."/>
            <person name="Schijlen E."/>
            <person name="Hofte M."/>
            <person name="De Saeger S."/>
            <person name="Haesaert G."/>
            <person name="Waalwijk C."/>
            <person name="Van Der Lee T."/>
        </authorList>
    </citation>
    <scope>NUCLEOTIDE SEQUENCE [LARGE SCALE GENOMIC DNA]</scope>
    <source>
        <strain evidence="1 2">2516</strain>
    </source>
</reference>